<evidence type="ECO:0000256" key="2">
    <source>
        <dbReference type="ARBA" id="ARBA00022801"/>
    </source>
</evidence>
<dbReference type="InterPro" id="IPR042171">
    <property type="entry name" value="Acyl-CoA_hotdog"/>
</dbReference>
<proteinExistence type="inferred from homology"/>
<feature type="domain" description="Acyl-CoA thioesterase-like C-terminal" evidence="4">
    <location>
        <begin position="186"/>
        <end position="307"/>
    </location>
</feature>
<sequence length="318" mass="35491">MASVQHEPIATTLDVEHFDVDHFRCKSLLLSQRTRGVFGGQLISQALVSATQTVDPVYGLHSLHCYFLLGASASTPIVYFVERMRDGRSYLSRTVKATQNGRVIFMMMCSFQKPKPYQPTGQWSMPPGVPPPETCLLEEDHYDELLKQEGLHPKVQRMYREFANEVRCSPIAIKLVTENDMSESSTSLTQVMYWIQARDIPKYEAPFQKCILSYLSDVHVLRTAALILGLESLGNSPNATGNSSDATATKVTIDHSIHFYDDDFDCGDWLLYVMVSPRAASGRAIVYGQLYTRTGSLVAVTTQEGVVRADTHGLEAKL</sequence>
<dbReference type="InterPro" id="IPR049449">
    <property type="entry name" value="TesB_ACOT8-like_N"/>
</dbReference>
<evidence type="ECO:0000313" key="5">
    <source>
        <dbReference type="EMBL" id="KAJ7213867.1"/>
    </source>
</evidence>
<dbReference type="Pfam" id="PF13622">
    <property type="entry name" value="4HBT_3"/>
    <property type="match status" value="1"/>
</dbReference>
<dbReference type="CDD" id="cd03445">
    <property type="entry name" value="Thioesterase_II_repeat2"/>
    <property type="match status" value="1"/>
</dbReference>
<dbReference type="GO" id="GO:0047617">
    <property type="term" value="F:fatty acyl-CoA hydrolase activity"/>
    <property type="evidence" value="ECO:0007669"/>
    <property type="project" value="InterPro"/>
</dbReference>
<dbReference type="CDD" id="cd03444">
    <property type="entry name" value="Thioesterase_II_repeat1"/>
    <property type="match status" value="1"/>
</dbReference>
<keyword evidence="6" id="KW-1185">Reference proteome</keyword>
<evidence type="ECO:0000313" key="6">
    <source>
        <dbReference type="Proteomes" id="UP001219525"/>
    </source>
</evidence>
<dbReference type="InterPro" id="IPR029069">
    <property type="entry name" value="HotDog_dom_sf"/>
</dbReference>
<dbReference type="PANTHER" id="PTHR11066:SF34">
    <property type="entry name" value="ACYL-COENZYME A THIOESTERASE 8"/>
    <property type="match status" value="1"/>
</dbReference>
<dbReference type="Pfam" id="PF20789">
    <property type="entry name" value="4HBT_3C"/>
    <property type="match status" value="1"/>
</dbReference>
<evidence type="ECO:0000256" key="1">
    <source>
        <dbReference type="ARBA" id="ARBA00006538"/>
    </source>
</evidence>
<dbReference type="GO" id="GO:0006637">
    <property type="term" value="P:acyl-CoA metabolic process"/>
    <property type="evidence" value="ECO:0007669"/>
    <property type="project" value="InterPro"/>
</dbReference>
<keyword evidence="2" id="KW-0378">Hydrolase</keyword>
<dbReference type="Gene3D" id="2.40.160.210">
    <property type="entry name" value="Acyl-CoA thioesterase, double hotdog domain"/>
    <property type="match status" value="1"/>
</dbReference>
<dbReference type="GO" id="GO:0005782">
    <property type="term" value="C:peroxisomal matrix"/>
    <property type="evidence" value="ECO:0007669"/>
    <property type="project" value="UniProtKB-SubCell"/>
</dbReference>
<dbReference type="GO" id="GO:0009062">
    <property type="term" value="P:fatty acid catabolic process"/>
    <property type="evidence" value="ECO:0007669"/>
    <property type="project" value="TreeGrafter"/>
</dbReference>
<gene>
    <name evidence="5" type="ORF">GGX14DRAFT_550515</name>
</gene>
<dbReference type="SUPFAM" id="SSF54637">
    <property type="entry name" value="Thioesterase/thiol ester dehydrase-isomerase"/>
    <property type="match status" value="2"/>
</dbReference>
<evidence type="ECO:0000259" key="4">
    <source>
        <dbReference type="Pfam" id="PF20789"/>
    </source>
</evidence>
<feature type="domain" description="Acyl-CoA thioesterase-like N-terminal HotDog" evidence="3">
    <location>
        <begin position="36"/>
        <end position="112"/>
    </location>
</feature>
<accession>A0AAD6VIH6</accession>
<organism evidence="5 6">
    <name type="scientific">Mycena pura</name>
    <dbReference type="NCBI Taxonomy" id="153505"/>
    <lineage>
        <taxon>Eukaryota</taxon>
        <taxon>Fungi</taxon>
        <taxon>Dikarya</taxon>
        <taxon>Basidiomycota</taxon>
        <taxon>Agaricomycotina</taxon>
        <taxon>Agaricomycetes</taxon>
        <taxon>Agaricomycetidae</taxon>
        <taxon>Agaricales</taxon>
        <taxon>Marasmiineae</taxon>
        <taxon>Mycenaceae</taxon>
        <taxon>Mycena</taxon>
    </lineage>
</organism>
<protein>
    <submittedName>
        <fullName evidence="5">Thioesterase-like superfamily-domain-containing protein</fullName>
    </submittedName>
</protein>
<dbReference type="AlphaFoldDB" id="A0AAD6VIH6"/>
<dbReference type="PANTHER" id="PTHR11066">
    <property type="entry name" value="ACYL-COA THIOESTERASE"/>
    <property type="match status" value="1"/>
</dbReference>
<reference evidence="5" key="1">
    <citation type="submission" date="2023-03" db="EMBL/GenBank/DDBJ databases">
        <title>Massive genome expansion in bonnet fungi (Mycena s.s.) driven by repeated elements and novel gene families across ecological guilds.</title>
        <authorList>
            <consortium name="Lawrence Berkeley National Laboratory"/>
            <person name="Harder C.B."/>
            <person name="Miyauchi S."/>
            <person name="Viragh M."/>
            <person name="Kuo A."/>
            <person name="Thoen E."/>
            <person name="Andreopoulos B."/>
            <person name="Lu D."/>
            <person name="Skrede I."/>
            <person name="Drula E."/>
            <person name="Henrissat B."/>
            <person name="Morin E."/>
            <person name="Kohler A."/>
            <person name="Barry K."/>
            <person name="LaButti K."/>
            <person name="Morin E."/>
            <person name="Salamov A."/>
            <person name="Lipzen A."/>
            <person name="Mereny Z."/>
            <person name="Hegedus B."/>
            <person name="Baldrian P."/>
            <person name="Stursova M."/>
            <person name="Weitz H."/>
            <person name="Taylor A."/>
            <person name="Grigoriev I.V."/>
            <person name="Nagy L.G."/>
            <person name="Martin F."/>
            <person name="Kauserud H."/>
        </authorList>
    </citation>
    <scope>NUCLEOTIDE SEQUENCE</scope>
    <source>
        <strain evidence="5">9144</strain>
    </source>
</reference>
<evidence type="ECO:0000259" key="3">
    <source>
        <dbReference type="Pfam" id="PF13622"/>
    </source>
</evidence>
<dbReference type="EMBL" id="JARJCW010000020">
    <property type="protein sequence ID" value="KAJ7213867.1"/>
    <property type="molecule type" value="Genomic_DNA"/>
</dbReference>
<comment type="similarity">
    <text evidence="1">Belongs to the C/M/P thioester hydrolase family.</text>
</comment>
<dbReference type="InterPro" id="IPR003703">
    <property type="entry name" value="Acyl_CoA_thio"/>
</dbReference>
<comment type="caution">
    <text evidence="5">The sequence shown here is derived from an EMBL/GenBank/DDBJ whole genome shotgun (WGS) entry which is preliminary data.</text>
</comment>
<name>A0AAD6VIH6_9AGAR</name>
<dbReference type="InterPro" id="IPR049450">
    <property type="entry name" value="ACOT8-like_C"/>
</dbReference>
<dbReference type="Proteomes" id="UP001219525">
    <property type="component" value="Unassembled WGS sequence"/>
</dbReference>